<dbReference type="GO" id="GO:0005737">
    <property type="term" value="C:cytoplasm"/>
    <property type="evidence" value="ECO:0007669"/>
    <property type="project" value="TreeGrafter"/>
</dbReference>
<dbReference type="AlphaFoldDB" id="A0A7J7JQW9"/>
<feature type="domain" description="F-box" evidence="3">
    <location>
        <begin position="167"/>
        <end position="218"/>
    </location>
</feature>
<dbReference type="Pfam" id="PF12937">
    <property type="entry name" value="F-box-like"/>
    <property type="match status" value="1"/>
</dbReference>
<dbReference type="EMBL" id="VXIV02001968">
    <property type="protein sequence ID" value="KAF6028273.1"/>
    <property type="molecule type" value="Genomic_DNA"/>
</dbReference>
<gene>
    <name evidence="4" type="ORF">EB796_013421</name>
</gene>
<name>A0A7J7JQW9_BUGNE</name>
<keyword evidence="1" id="KW-0833">Ubl conjugation pathway</keyword>
<dbReference type="InterPro" id="IPR036047">
    <property type="entry name" value="F-box-like_dom_sf"/>
</dbReference>
<evidence type="ECO:0000256" key="2">
    <source>
        <dbReference type="SAM" id="MobiDB-lite"/>
    </source>
</evidence>
<dbReference type="CDD" id="cd22089">
    <property type="entry name" value="F-box_FBXO9"/>
    <property type="match status" value="1"/>
</dbReference>
<sequence length="427" mass="49726">MDMLSESEDEVEDSSLSQPSQLDKFREEWHAELQSRVPSPFDNARSSSPVQKPGSSKSSTPYEKAKELFMNGVWAEKNGLVYEAMEYYRKATKIVPDIDIQMTALYRQSMAQTANVQESSETDRTAAELSEELDEDTDLCTRFDQLFSSNCNELKTFYCSMEKPQKSMHISALPGEILTYIFRWVVSSDVDARSLEQCAKVCRGFYVLARDPCIWHHICTRTWGPGCQSCQPYSTWRALFIEKPHLYYHGVYMNKVELFRQGESTLERYYPPWMKVVYYRYLRFFPDGVVFMLTSSYDPITVISQLRSHGAQVEGMCRGMYRMKENQISCILKRVKNKETKVNQRYKRNREEIKDSEMTFYLDLTLHGHGTQPNMVIKWEKYSVSIYHLDTQNESTSDFKLTKQDFPPFKFARVKSYATESTAPLSG</sequence>
<dbReference type="InterPro" id="IPR001810">
    <property type="entry name" value="F-box_dom"/>
</dbReference>
<comment type="caution">
    <text evidence="4">The sequence shown here is derived from an EMBL/GenBank/DDBJ whole genome shotgun (WGS) entry which is preliminary data.</text>
</comment>
<dbReference type="Pfam" id="PF19270">
    <property type="entry name" value="FBO_C"/>
    <property type="match status" value="1"/>
</dbReference>
<dbReference type="PROSITE" id="PS50181">
    <property type="entry name" value="FBOX"/>
    <property type="match status" value="1"/>
</dbReference>
<organism evidence="4 5">
    <name type="scientific">Bugula neritina</name>
    <name type="common">Brown bryozoan</name>
    <name type="synonym">Sertularia neritina</name>
    <dbReference type="NCBI Taxonomy" id="10212"/>
    <lineage>
        <taxon>Eukaryota</taxon>
        <taxon>Metazoa</taxon>
        <taxon>Spiralia</taxon>
        <taxon>Lophotrochozoa</taxon>
        <taxon>Bryozoa</taxon>
        <taxon>Gymnolaemata</taxon>
        <taxon>Cheilostomatida</taxon>
        <taxon>Flustrina</taxon>
        <taxon>Buguloidea</taxon>
        <taxon>Bugulidae</taxon>
        <taxon>Bugula</taxon>
    </lineage>
</organism>
<accession>A0A7J7JQW9</accession>
<dbReference type="OrthoDB" id="2117972at2759"/>
<feature type="region of interest" description="Disordered" evidence="2">
    <location>
        <begin position="1"/>
        <end position="62"/>
    </location>
</feature>
<proteinExistence type="predicted"/>
<dbReference type="Proteomes" id="UP000593567">
    <property type="component" value="Unassembled WGS sequence"/>
</dbReference>
<reference evidence="4" key="1">
    <citation type="submission" date="2020-06" db="EMBL/GenBank/DDBJ databases">
        <title>Draft genome of Bugula neritina, a colonial animal packing powerful symbionts and potential medicines.</title>
        <authorList>
            <person name="Rayko M."/>
        </authorList>
    </citation>
    <scope>NUCLEOTIDE SEQUENCE [LARGE SCALE GENOMIC DNA]</scope>
    <source>
        <strain evidence="4">Kwan_BN1</strain>
    </source>
</reference>
<dbReference type="GO" id="GO:0019005">
    <property type="term" value="C:SCF ubiquitin ligase complex"/>
    <property type="evidence" value="ECO:0007669"/>
    <property type="project" value="TreeGrafter"/>
</dbReference>
<evidence type="ECO:0000313" key="5">
    <source>
        <dbReference type="Proteomes" id="UP000593567"/>
    </source>
</evidence>
<evidence type="ECO:0000256" key="1">
    <source>
        <dbReference type="ARBA" id="ARBA00022786"/>
    </source>
</evidence>
<feature type="compositionally biased region" description="Acidic residues" evidence="2">
    <location>
        <begin position="1"/>
        <end position="13"/>
    </location>
</feature>
<protein>
    <submittedName>
        <fullName evidence="4">FBXO9</fullName>
    </submittedName>
</protein>
<dbReference type="InterPro" id="IPR045464">
    <property type="entry name" value="Hrt3/FBXO9_C"/>
</dbReference>
<feature type="compositionally biased region" description="Basic and acidic residues" evidence="2">
    <location>
        <begin position="23"/>
        <end position="33"/>
    </location>
</feature>
<evidence type="ECO:0000313" key="4">
    <source>
        <dbReference type="EMBL" id="KAF6028273.1"/>
    </source>
</evidence>
<dbReference type="GO" id="GO:0031146">
    <property type="term" value="P:SCF-dependent proteasomal ubiquitin-dependent protein catabolic process"/>
    <property type="evidence" value="ECO:0007669"/>
    <property type="project" value="TreeGrafter"/>
</dbReference>
<dbReference type="PANTHER" id="PTHR12874">
    <property type="entry name" value="F-BOX ONLY PROTEIN 48-RELATED"/>
    <property type="match status" value="1"/>
</dbReference>
<evidence type="ECO:0000259" key="3">
    <source>
        <dbReference type="PROSITE" id="PS50181"/>
    </source>
</evidence>
<dbReference type="Gene3D" id="1.20.1280.50">
    <property type="match status" value="1"/>
</dbReference>
<feature type="compositionally biased region" description="Polar residues" evidence="2">
    <location>
        <begin position="44"/>
        <end position="61"/>
    </location>
</feature>
<dbReference type="PANTHER" id="PTHR12874:SF29">
    <property type="entry name" value="F-BOX ONLY PROTEIN 9"/>
    <property type="match status" value="1"/>
</dbReference>
<keyword evidence="5" id="KW-1185">Reference proteome</keyword>
<dbReference type="SUPFAM" id="SSF81383">
    <property type="entry name" value="F-box domain"/>
    <property type="match status" value="1"/>
</dbReference>